<keyword evidence="3" id="KW-0862">Zinc</keyword>
<dbReference type="GO" id="GO:0008270">
    <property type="term" value="F:zinc ion binding"/>
    <property type="evidence" value="ECO:0007669"/>
    <property type="project" value="UniProtKB-KW"/>
</dbReference>
<feature type="non-terminal residue" evidence="6">
    <location>
        <position position="104"/>
    </location>
</feature>
<dbReference type="PROSITE" id="PS50016">
    <property type="entry name" value="ZF_PHD_2"/>
    <property type="match status" value="1"/>
</dbReference>
<sequence>VLLRPTFCPCCDAAVVTDDHYIKCDGFCGKLIHTQCSGLPDEDLQFLAVLSPKVKWFCVTCDKKLKSIELTGDHLCDCAPMVSTIATEVLNITNILAALEKRIS</sequence>
<protein>
    <submittedName>
        <fullName evidence="6">Histone-lysine N-methyltransferase trithorax</fullName>
    </submittedName>
</protein>
<name>A0A0A9WWF8_LYGHE</name>
<reference evidence="6" key="2">
    <citation type="submission" date="2014-07" db="EMBL/GenBank/DDBJ databases">
        <authorList>
            <person name="Hull J."/>
        </authorList>
    </citation>
    <scope>NUCLEOTIDE SEQUENCE</scope>
</reference>
<feature type="domain" description="PHD-type" evidence="5">
    <location>
        <begin position="5"/>
        <end position="64"/>
    </location>
</feature>
<evidence type="ECO:0000259" key="5">
    <source>
        <dbReference type="PROSITE" id="PS50016"/>
    </source>
</evidence>
<keyword evidence="2 4" id="KW-0863">Zinc-finger</keyword>
<gene>
    <name evidence="6" type="primary">trx_4</name>
    <name evidence="6" type="ORF">CM83_103826</name>
</gene>
<dbReference type="InterPro" id="IPR019787">
    <property type="entry name" value="Znf_PHD-finger"/>
</dbReference>
<dbReference type="GO" id="GO:0032259">
    <property type="term" value="P:methylation"/>
    <property type="evidence" value="ECO:0007669"/>
    <property type="project" value="UniProtKB-KW"/>
</dbReference>
<keyword evidence="1" id="KW-0479">Metal-binding</keyword>
<reference evidence="6" key="1">
    <citation type="journal article" date="2014" name="PLoS ONE">
        <title>Transcriptome-Based Identification of ABC Transporters in the Western Tarnished Plant Bug Lygus hesperus.</title>
        <authorList>
            <person name="Hull J.J."/>
            <person name="Chaney K."/>
            <person name="Geib S.M."/>
            <person name="Fabrick J.A."/>
            <person name="Brent C.S."/>
            <person name="Walsh D."/>
            <person name="Lavine L.C."/>
        </authorList>
    </citation>
    <scope>NUCLEOTIDE SEQUENCE</scope>
</reference>
<dbReference type="SUPFAM" id="SSF57903">
    <property type="entry name" value="FYVE/PHD zinc finger"/>
    <property type="match status" value="1"/>
</dbReference>
<keyword evidence="6" id="KW-0808">Transferase</keyword>
<dbReference type="EMBL" id="GBHO01034439">
    <property type="protein sequence ID" value="JAG09165.1"/>
    <property type="molecule type" value="Transcribed_RNA"/>
</dbReference>
<feature type="non-terminal residue" evidence="6">
    <location>
        <position position="1"/>
    </location>
</feature>
<evidence type="ECO:0000256" key="3">
    <source>
        <dbReference type="ARBA" id="ARBA00022833"/>
    </source>
</evidence>
<accession>A0A0A9WWF8</accession>
<dbReference type="GO" id="GO:0008168">
    <property type="term" value="F:methyltransferase activity"/>
    <property type="evidence" value="ECO:0007669"/>
    <property type="project" value="UniProtKB-KW"/>
</dbReference>
<dbReference type="AlphaFoldDB" id="A0A0A9WWF8"/>
<evidence type="ECO:0000256" key="1">
    <source>
        <dbReference type="ARBA" id="ARBA00022723"/>
    </source>
</evidence>
<dbReference type="InterPro" id="IPR011011">
    <property type="entry name" value="Znf_FYVE_PHD"/>
</dbReference>
<evidence type="ECO:0000313" key="6">
    <source>
        <dbReference type="EMBL" id="JAG09165.1"/>
    </source>
</evidence>
<organism evidence="6">
    <name type="scientific">Lygus hesperus</name>
    <name type="common">Western plant bug</name>
    <dbReference type="NCBI Taxonomy" id="30085"/>
    <lineage>
        <taxon>Eukaryota</taxon>
        <taxon>Metazoa</taxon>
        <taxon>Ecdysozoa</taxon>
        <taxon>Arthropoda</taxon>
        <taxon>Hexapoda</taxon>
        <taxon>Insecta</taxon>
        <taxon>Pterygota</taxon>
        <taxon>Neoptera</taxon>
        <taxon>Paraneoptera</taxon>
        <taxon>Hemiptera</taxon>
        <taxon>Heteroptera</taxon>
        <taxon>Panheteroptera</taxon>
        <taxon>Cimicomorpha</taxon>
        <taxon>Miridae</taxon>
        <taxon>Mirini</taxon>
        <taxon>Lygus</taxon>
    </lineage>
</organism>
<proteinExistence type="predicted"/>
<evidence type="ECO:0000256" key="2">
    <source>
        <dbReference type="ARBA" id="ARBA00022771"/>
    </source>
</evidence>
<evidence type="ECO:0000256" key="4">
    <source>
        <dbReference type="PROSITE-ProRule" id="PRU00146"/>
    </source>
</evidence>
<dbReference type="Gene3D" id="3.30.40.10">
    <property type="entry name" value="Zinc/RING finger domain, C3HC4 (zinc finger)"/>
    <property type="match status" value="1"/>
</dbReference>
<dbReference type="InterPro" id="IPR013083">
    <property type="entry name" value="Znf_RING/FYVE/PHD"/>
</dbReference>
<keyword evidence="6" id="KW-0489">Methyltransferase</keyword>